<name>A0A6I4W0F4_9BACL</name>
<feature type="transmembrane region" description="Helical" evidence="1">
    <location>
        <begin position="62"/>
        <end position="81"/>
    </location>
</feature>
<feature type="transmembrane region" description="Helical" evidence="1">
    <location>
        <begin position="7"/>
        <end position="26"/>
    </location>
</feature>
<accession>A0A6I4W0F4</accession>
<proteinExistence type="predicted"/>
<evidence type="ECO:0000256" key="1">
    <source>
        <dbReference type="SAM" id="Phobius"/>
    </source>
</evidence>
<organism evidence="2 3">
    <name type="scientific">Shimazuella alba</name>
    <dbReference type="NCBI Taxonomy" id="2690964"/>
    <lineage>
        <taxon>Bacteria</taxon>
        <taxon>Bacillati</taxon>
        <taxon>Bacillota</taxon>
        <taxon>Bacilli</taxon>
        <taxon>Bacillales</taxon>
        <taxon>Thermoactinomycetaceae</taxon>
        <taxon>Shimazuella</taxon>
    </lineage>
</organism>
<sequence length="120" mass="13840">MIKSKVYTWLIQVAIIFIFIFFYWGGVFSINVFTSGAILSLAGIILVPISILFDYLTKKLPLLYYLSLSFLIHLGSSMLIFLDSLGWILVNLYGGLFWSIDGIFKWKQSNKCKCNYFKIN</sequence>
<dbReference type="Proteomes" id="UP000430692">
    <property type="component" value="Unassembled WGS sequence"/>
</dbReference>
<keyword evidence="1" id="KW-0472">Membrane</keyword>
<evidence type="ECO:0000313" key="3">
    <source>
        <dbReference type="Proteomes" id="UP000430692"/>
    </source>
</evidence>
<gene>
    <name evidence="2" type="ORF">GSM42_17375</name>
</gene>
<dbReference type="RefSeq" id="WP_160802806.1">
    <property type="nucleotide sequence ID" value="NZ_WUUL01000014.1"/>
</dbReference>
<reference evidence="2 3" key="1">
    <citation type="submission" date="2019-12" db="EMBL/GenBank/DDBJ databases">
        <title>Whole-genome analyses of novel actinobacteria.</title>
        <authorList>
            <person name="Sahin N."/>
            <person name="Saygin H."/>
        </authorList>
    </citation>
    <scope>NUCLEOTIDE SEQUENCE [LARGE SCALE GENOMIC DNA]</scope>
    <source>
        <strain evidence="2 3">KC615</strain>
    </source>
</reference>
<keyword evidence="1" id="KW-0812">Transmembrane</keyword>
<keyword evidence="3" id="KW-1185">Reference proteome</keyword>
<protein>
    <submittedName>
        <fullName evidence="2">Uncharacterized protein</fullName>
    </submittedName>
</protein>
<feature type="transmembrane region" description="Helical" evidence="1">
    <location>
        <begin position="32"/>
        <end position="55"/>
    </location>
</feature>
<dbReference type="AlphaFoldDB" id="A0A6I4W0F4"/>
<keyword evidence="1" id="KW-1133">Transmembrane helix</keyword>
<comment type="caution">
    <text evidence="2">The sequence shown here is derived from an EMBL/GenBank/DDBJ whole genome shotgun (WGS) entry which is preliminary data.</text>
</comment>
<evidence type="ECO:0000313" key="2">
    <source>
        <dbReference type="EMBL" id="MXQ55456.1"/>
    </source>
</evidence>
<feature type="transmembrane region" description="Helical" evidence="1">
    <location>
        <begin position="87"/>
        <end position="104"/>
    </location>
</feature>
<dbReference type="EMBL" id="WUUL01000014">
    <property type="protein sequence ID" value="MXQ55456.1"/>
    <property type="molecule type" value="Genomic_DNA"/>
</dbReference>